<dbReference type="RefSeq" id="WP_079557331.1">
    <property type="nucleotide sequence ID" value="NZ_CP021904.1"/>
</dbReference>
<organism evidence="1 2">
    <name type="scientific">Alkalitalea saponilacus</name>
    <dbReference type="NCBI Taxonomy" id="889453"/>
    <lineage>
        <taxon>Bacteria</taxon>
        <taxon>Pseudomonadati</taxon>
        <taxon>Bacteroidota</taxon>
        <taxon>Bacteroidia</taxon>
        <taxon>Marinilabiliales</taxon>
        <taxon>Marinilabiliaceae</taxon>
        <taxon>Alkalitalea</taxon>
    </lineage>
</organism>
<name>A0A1T5FAN9_9BACT</name>
<dbReference type="OrthoDB" id="9956842at2"/>
<protein>
    <submittedName>
        <fullName evidence="1">Uncharacterized protein</fullName>
    </submittedName>
</protein>
<sequence>MHKKIVHLISVVLALSVLSIASKYSEEDDFGKEQILNTTIDLNHHHEKADAIQEFEKFVDHQQIEYFMSVGAISILENNMFYKNINNP</sequence>
<dbReference type="EMBL" id="FUYV01000007">
    <property type="protein sequence ID" value="SKB93229.1"/>
    <property type="molecule type" value="Genomic_DNA"/>
</dbReference>
<accession>A0A1T5FAN9</accession>
<dbReference type="Proteomes" id="UP000191055">
    <property type="component" value="Unassembled WGS sequence"/>
</dbReference>
<reference evidence="2" key="1">
    <citation type="submission" date="2017-02" db="EMBL/GenBank/DDBJ databases">
        <authorList>
            <person name="Varghese N."/>
            <person name="Submissions S."/>
        </authorList>
    </citation>
    <scope>NUCLEOTIDE SEQUENCE [LARGE SCALE GENOMIC DNA]</scope>
    <source>
        <strain evidence="2">DSM 24412</strain>
    </source>
</reference>
<dbReference type="AlphaFoldDB" id="A0A1T5FAN9"/>
<evidence type="ECO:0000313" key="2">
    <source>
        <dbReference type="Proteomes" id="UP000191055"/>
    </source>
</evidence>
<evidence type="ECO:0000313" key="1">
    <source>
        <dbReference type="EMBL" id="SKB93229.1"/>
    </source>
</evidence>
<dbReference type="KEGG" id="asx:CDL62_13575"/>
<gene>
    <name evidence="1" type="ORF">SAMN03080601_01569</name>
</gene>
<proteinExistence type="predicted"/>
<keyword evidence="2" id="KW-1185">Reference proteome</keyword>